<name>L8J2W4_9GAMM</name>
<gene>
    <name evidence="1" type="ORF">C942_04030</name>
</gene>
<sequence length="64" mass="7442">MERETCRVSNTDYVNDLSVVVSRYVNFFPDTPNEITYGIKVVTINRKANRITTMSWKDLGKIKL</sequence>
<comment type="caution">
    <text evidence="1">The sequence shown here is derived from an EMBL/GenBank/DDBJ whole genome shotgun (WGS) entry which is preliminary data.</text>
</comment>
<dbReference type="AlphaFoldDB" id="L8J2W4"/>
<accession>L8J2W4</accession>
<dbReference type="PATRIC" id="fig|1056511.3.peg.4843"/>
<dbReference type="EMBL" id="AMZO01000049">
    <property type="protein sequence ID" value="ELR63195.1"/>
    <property type="molecule type" value="Genomic_DNA"/>
</dbReference>
<reference evidence="1 2" key="1">
    <citation type="submission" date="2012-12" db="EMBL/GenBank/DDBJ databases">
        <title>Genome Assembly of Photobacterium sp. AK15.</title>
        <authorList>
            <person name="Khatri I."/>
            <person name="Vaidya B."/>
            <person name="Srinivas T.N.R."/>
            <person name="Subramanian S."/>
            <person name="Pinnaka A."/>
        </authorList>
    </citation>
    <scope>NUCLEOTIDE SEQUENCE [LARGE SCALE GENOMIC DNA]</scope>
    <source>
        <strain evidence="1 2">AK15</strain>
    </source>
</reference>
<organism evidence="1 2">
    <name type="scientific">Photobacterium marinum</name>
    <dbReference type="NCBI Taxonomy" id="1056511"/>
    <lineage>
        <taxon>Bacteria</taxon>
        <taxon>Pseudomonadati</taxon>
        <taxon>Pseudomonadota</taxon>
        <taxon>Gammaproteobacteria</taxon>
        <taxon>Vibrionales</taxon>
        <taxon>Vibrionaceae</taxon>
        <taxon>Photobacterium</taxon>
    </lineage>
</organism>
<proteinExistence type="predicted"/>
<protein>
    <submittedName>
        <fullName evidence="1">Uncharacterized protein</fullName>
    </submittedName>
</protein>
<dbReference type="Proteomes" id="UP000011134">
    <property type="component" value="Unassembled WGS sequence"/>
</dbReference>
<evidence type="ECO:0000313" key="2">
    <source>
        <dbReference type="Proteomes" id="UP000011134"/>
    </source>
</evidence>
<keyword evidence="2" id="KW-1185">Reference proteome</keyword>
<evidence type="ECO:0000313" key="1">
    <source>
        <dbReference type="EMBL" id="ELR63195.1"/>
    </source>
</evidence>